<evidence type="ECO:0000256" key="5">
    <source>
        <dbReference type="ARBA" id="ARBA00022723"/>
    </source>
</evidence>
<evidence type="ECO:0000256" key="3">
    <source>
        <dbReference type="ARBA" id="ARBA00010617"/>
    </source>
</evidence>
<dbReference type="InterPro" id="IPR036396">
    <property type="entry name" value="Cyt_P450_sf"/>
</dbReference>
<dbReference type="Proteomes" id="UP001219525">
    <property type="component" value="Unassembled WGS sequence"/>
</dbReference>
<name>A0AAD6YFV5_9AGAR</name>
<dbReference type="GO" id="GO:0016705">
    <property type="term" value="F:oxidoreductase activity, acting on paired donors, with incorporation or reduction of molecular oxygen"/>
    <property type="evidence" value="ECO:0007669"/>
    <property type="project" value="InterPro"/>
</dbReference>
<comment type="cofactor">
    <cofactor evidence="1 9">
        <name>heme</name>
        <dbReference type="ChEBI" id="CHEBI:30413"/>
    </cofactor>
</comment>
<dbReference type="PANTHER" id="PTHR24305">
    <property type="entry name" value="CYTOCHROME P450"/>
    <property type="match status" value="1"/>
</dbReference>
<evidence type="ECO:0000256" key="4">
    <source>
        <dbReference type="ARBA" id="ARBA00022617"/>
    </source>
</evidence>
<evidence type="ECO:0000256" key="2">
    <source>
        <dbReference type="ARBA" id="ARBA00005179"/>
    </source>
</evidence>
<dbReference type="GO" id="GO:0004497">
    <property type="term" value="F:monooxygenase activity"/>
    <property type="evidence" value="ECO:0007669"/>
    <property type="project" value="UniProtKB-KW"/>
</dbReference>
<accession>A0AAD6YFV5</accession>
<feature type="binding site" description="axial binding residue" evidence="9">
    <location>
        <position position="80"/>
    </location>
    <ligand>
        <name>heme</name>
        <dbReference type="ChEBI" id="CHEBI:30413"/>
    </ligand>
    <ligandPart>
        <name>Fe</name>
        <dbReference type="ChEBI" id="CHEBI:18248"/>
    </ligandPart>
</feature>
<dbReference type="InterPro" id="IPR001128">
    <property type="entry name" value="Cyt_P450"/>
</dbReference>
<dbReference type="Pfam" id="PF00067">
    <property type="entry name" value="p450"/>
    <property type="match status" value="1"/>
</dbReference>
<evidence type="ECO:0000256" key="9">
    <source>
        <dbReference type="PIRSR" id="PIRSR602401-1"/>
    </source>
</evidence>
<comment type="pathway">
    <text evidence="2">Secondary metabolite biosynthesis.</text>
</comment>
<dbReference type="InterPro" id="IPR050121">
    <property type="entry name" value="Cytochrome_P450_monoxygenase"/>
</dbReference>
<dbReference type="InterPro" id="IPR002401">
    <property type="entry name" value="Cyt_P450_E_grp-I"/>
</dbReference>
<sequence length="161" mass="17905">MDHPYYLALRSNYLAFDIISDLACDGLSVDGNAFPPGTVLSVPSFTIHRDLNVWGPDVEEDRKELMAKTFDPFSVGPRACVGRNLATLELQIIIASILRRFHFVLEKLEDGVPQRARTSCVNRCTAMLAFAAAMSCEIAKNEDANELGRSTNNSYMILYVL</sequence>
<comment type="caution">
    <text evidence="11">The sequence shown here is derived from an EMBL/GenBank/DDBJ whole genome shotgun (WGS) entry which is preliminary data.</text>
</comment>
<feature type="non-terminal residue" evidence="11">
    <location>
        <position position="161"/>
    </location>
</feature>
<keyword evidence="8 10" id="KW-0503">Monooxygenase</keyword>
<dbReference type="GO" id="GO:0020037">
    <property type="term" value="F:heme binding"/>
    <property type="evidence" value="ECO:0007669"/>
    <property type="project" value="InterPro"/>
</dbReference>
<reference evidence="11" key="1">
    <citation type="submission" date="2023-03" db="EMBL/GenBank/DDBJ databases">
        <title>Massive genome expansion in bonnet fungi (Mycena s.s.) driven by repeated elements and novel gene families across ecological guilds.</title>
        <authorList>
            <consortium name="Lawrence Berkeley National Laboratory"/>
            <person name="Harder C.B."/>
            <person name="Miyauchi S."/>
            <person name="Viragh M."/>
            <person name="Kuo A."/>
            <person name="Thoen E."/>
            <person name="Andreopoulos B."/>
            <person name="Lu D."/>
            <person name="Skrede I."/>
            <person name="Drula E."/>
            <person name="Henrissat B."/>
            <person name="Morin E."/>
            <person name="Kohler A."/>
            <person name="Barry K."/>
            <person name="LaButti K."/>
            <person name="Morin E."/>
            <person name="Salamov A."/>
            <person name="Lipzen A."/>
            <person name="Mereny Z."/>
            <person name="Hegedus B."/>
            <person name="Baldrian P."/>
            <person name="Stursova M."/>
            <person name="Weitz H."/>
            <person name="Taylor A."/>
            <person name="Grigoriev I.V."/>
            <person name="Nagy L.G."/>
            <person name="Martin F."/>
            <person name="Kauserud H."/>
        </authorList>
    </citation>
    <scope>NUCLEOTIDE SEQUENCE</scope>
    <source>
        <strain evidence="11">9144</strain>
    </source>
</reference>
<keyword evidence="4 9" id="KW-0349">Heme</keyword>
<organism evidence="11 12">
    <name type="scientific">Mycena pura</name>
    <dbReference type="NCBI Taxonomy" id="153505"/>
    <lineage>
        <taxon>Eukaryota</taxon>
        <taxon>Fungi</taxon>
        <taxon>Dikarya</taxon>
        <taxon>Basidiomycota</taxon>
        <taxon>Agaricomycotina</taxon>
        <taxon>Agaricomycetes</taxon>
        <taxon>Agaricomycetidae</taxon>
        <taxon>Agaricales</taxon>
        <taxon>Marasmiineae</taxon>
        <taxon>Mycenaceae</taxon>
        <taxon>Mycena</taxon>
    </lineage>
</organism>
<dbReference type="PROSITE" id="PS00086">
    <property type="entry name" value="CYTOCHROME_P450"/>
    <property type="match status" value="1"/>
</dbReference>
<dbReference type="AlphaFoldDB" id="A0AAD6YFV5"/>
<evidence type="ECO:0000256" key="7">
    <source>
        <dbReference type="ARBA" id="ARBA00023004"/>
    </source>
</evidence>
<dbReference type="GO" id="GO:0005506">
    <property type="term" value="F:iron ion binding"/>
    <property type="evidence" value="ECO:0007669"/>
    <property type="project" value="InterPro"/>
</dbReference>
<keyword evidence="5 9" id="KW-0479">Metal-binding</keyword>
<dbReference type="Gene3D" id="1.10.630.10">
    <property type="entry name" value="Cytochrome P450"/>
    <property type="match status" value="1"/>
</dbReference>
<keyword evidence="6 10" id="KW-0560">Oxidoreductase</keyword>
<evidence type="ECO:0000256" key="10">
    <source>
        <dbReference type="RuleBase" id="RU000461"/>
    </source>
</evidence>
<keyword evidence="12" id="KW-1185">Reference proteome</keyword>
<evidence type="ECO:0000256" key="1">
    <source>
        <dbReference type="ARBA" id="ARBA00001971"/>
    </source>
</evidence>
<dbReference type="InterPro" id="IPR017972">
    <property type="entry name" value="Cyt_P450_CS"/>
</dbReference>
<evidence type="ECO:0000313" key="12">
    <source>
        <dbReference type="Proteomes" id="UP001219525"/>
    </source>
</evidence>
<evidence type="ECO:0000256" key="6">
    <source>
        <dbReference type="ARBA" id="ARBA00023002"/>
    </source>
</evidence>
<keyword evidence="7 9" id="KW-0408">Iron</keyword>
<evidence type="ECO:0000256" key="8">
    <source>
        <dbReference type="ARBA" id="ARBA00023033"/>
    </source>
</evidence>
<dbReference type="EMBL" id="JARJCW010000026">
    <property type="protein sequence ID" value="KAJ7211196.1"/>
    <property type="molecule type" value="Genomic_DNA"/>
</dbReference>
<dbReference type="PANTHER" id="PTHR24305:SF29">
    <property type="entry name" value="BENZOATE-PARA-HYDROXYLASE"/>
    <property type="match status" value="1"/>
</dbReference>
<dbReference type="SUPFAM" id="SSF48264">
    <property type="entry name" value="Cytochrome P450"/>
    <property type="match status" value="1"/>
</dbReference>
<protein>
    <submittedName>
        <fullName evidence="11">Cytochrome P450</fullName>
    </submittedName>
</protein>
<comment type="similarity">
    <text evidence="3 10">Belongs to the cytochrome P450 family.</text>
</comment>
<dbReference type="PRINTS" id="PR00463">
    <property type="entry name" value="EP450I"/>
</dbReference>
<gene>
    <name evidence="11" type="ORF">GGX14DRAFT_449405</name>
</gene>
<evidence type="ECO:0000313" key="11">
    <source>
        <dbReference type="EMBL" id="KAJ7211196.1"/>
    </source>
</evidence>
<proteinExistence type="inferred from homology"/>